<keyword evidence="1" id="KW-0732">Signal</keyword>
<sequence length="192" mass="19115">MRPSLAFSSAFLAATLALFVVPACGGDGGDTGNGGAGASGGSGGNGGTGGAGGGTPGPCSAAGKWQITYEKDMDGCVPTGDVLTVTPNASDVSISVTFEGDDTMPMHSCNPMPPEPATYTATGEVSMDGCTLTLESETSYCFSGEGQCEERALTLQIHGDDATGTLTYKKCWCPTIGAGPVTVNATAKRVVP</sequence>
<feature type="signal peptide" evidence="1">
    <location>
        <begin position="1"/>
        <end position="25"/>
    </location>
</feature>
<accession>A0ABT5EN92</accession>
<name>A0ABT5EN92_9BACT</name>
<feature type="chain" id="PRO_5046901773" description="Lipoprotein" evidence="1">
    <location>
        <begin position="26"/>
        <end position="192"/>
    </location>
</feature>
<evidence type="ECO:0008006" key="4">
    <source>
        <dbReference type="Google" id="ProtNLM"/>
    </source>
</evidence>
<protein>
    <recommendedName>
        <fullName evidence="4">Lipoprotein</fullName>
    </recommendedName>
</protein>
<organism evidence="2 3">
    <name type="scientific">Polyangium mundeleinium</name>
    <dbReference type="NCBI Taxonomy" id="2995306"/>
    <lineage>
        <taxon>Bacteria</taxon>
        <taxon>Pseudomonadati</taxon>
        <taxon>Myxococcota</taxon>
        <taxon>Polyangia</taxon>
        <taxon>Polyangiales</taxon>
        <taxon>Polyangiaceae</taxon>
        <taxon>Polyangium</taxon>
    </lineage>
</organism>
<dbReference type="Proteomes" id="UP001221411">
    <property type="component" value="Unassembled WGS sequence"/>
</dbReference>
<evidence type="ECO:0000256" key="1">
    <source>
        <dbReference type="SAM" id="SignalP"/>
    </source>
</evidence>
<proteinExistence type="predicted"/>
<reference evidence="2 3" key="1">
    <citation type="submission" date="2022-11" db="EMBL/GenBank/DDBJ databases">
        <title>Minimal conservation of predation-associated metabolite biosynthetic gene clusters underscores biosynthetic potential of Myxococcota including descriptions for ten novel species: Archangium lansinium sp. nov., Myxococcus landrumus sp. nov., Nannocystis bai.</title>
        <authorList>
            <person name="Ahearne A."/>
            <person name="Stevens C."/>
            <person name="Dowd S."/>
        </authorList>
    </citation>
    <scope>NUCLEOTIDE SEQUENCE [LARGE SCALE GENOMIC DNA]</scope>
    <source>
        <strain evidence="2 3">RJM3</strain>
    </source>
</reference>
<dbReference type="EMBL" id="JAQNDO010000001">
    <property type="protein sequence ID" value="MDC0743303.1"/>
    <property type="molecule type" value="Genomic_DNA"/>
</dbReference>
<keyword evidence="3" id="KW-1185">Reference proteome</keyword>
<evidence type="ECO:0000313" key="3">
    <source>
        <dbReference type="Proteomes" id="UP001221411"/>
    </source>
</evidence>
<dbReference type="RefSeq" id="WP_271918710.1">
    <property type="nucleotide sequence ID" value="NZ_JAQNDO010000001.1"/>
</dbReference>
<comment type="caution">
    <text evidence="2">The sequence shown here is derived from an EMBL/GenBank/DDBJ whole genome shotgun (WGS) entry which is preliminary data.</text>
</comment>
<gene>
    <name evidence="2" type="ORF">POL67_18270</name>
</gene>
<evidence type="ECO:0000313" key="2">
    <source>
        <dbReference type="EMBL" id="MDC0743303.1"/>
    </source>
</evidence>